<dbReference type="EMBL" id="JADGKB010000009">
    <property type="protein sequence ID" value="KAJ3260861.1"/>
    <property type="molecule type" value="Genomic_DNA"/>
</dbReference>
<dbReference type="AlphaFoldDB" id="A0AAD5UKU4"/>
<proteinExistence type="predicted"/>
<feature type="compositionally biased region" description="Polar residues" evidence="1">
    <location>
        <begin position="1"/>
        <end position="17"/>
    </location>
</feature>
<feature type="compositionally biased region" description="Polar residues" evidence="1">
    <location>
        <begin position="25"/>
        <end position="38"/>
    </location>
</feature>
<evidence type="ECO:0000313" key="3">
    <source>
        <dbReference type="Proteomes" id="UP001210925"/>
    </source>
</evidence>
<comment type="caution">
    <text evidence="2">The sequence shown here is derived from an EMBL/GenBank/DDBJ whole genome shotgun (WGS) entry which is preliminary data.</text>
</comment>
<feature type="compositionally biased region" description="Polar residues" evidence="1">
    <location>
        <begin position="445"/>
        <end position="467"/>
    </location>
</feature>
<keyword evidence="3" id="KW-1185">Reference proteome</keyword>
<evidence type="ECO:0000256" key="1">
    <source>
        <dbReference type="SAM" id="MobiDB-lite"/>
    </source>
</evidence>
<gene>
    <name evidence="2" type="ORF">HK103_007424</name>
</gene>
<feature type="region of interest" description="Disordered" evidence="1">
    <location>
        <begin position="445"/>
        <end position="480"/>
    </location>
</feature>
<feature type="region of interest" description="Disordered" evidence="1">
    <location>
        <begin position="1"/>
        <end position="38"/>
    </location>
</feature>
<sequence length="498" mass="54047">MENRPVSSDSTILSESTPDSDRVSHNTVKSVDSGNNNNTIQDAFNIKSALNLLDSAIDNSDFLIDLFPEPTTHDSKISYNRKSTLDNVDVTTEHMPLPPVQLSRSKSDSRKHAPIKSNTVKKSVEPIAKTVGAIRQKVHEYTPSFHGRKSEHHLEVGSPLVNGNHMPHMSTPMVPLNPSRVASPDPSVASGVTSSSTLIPPIELSSIAMEISSSVKSSSDSGPSINMYRTPSPLASISQKHEITRPASPQQSTLYPGHTFPRSASPISAKESPKPSSLNHIARAPSPISYNTYIAQKGIFDPQLPAFQSSNFVLPDFGSFSIPDQAQKKPAQRSKTVGAKSRDSHLILSSKFKSESNIRKDFGPSTAPIMSTELHSPQPSQLYYSPQFSTAQLDYHPPVVPISTSVVSKPPQIYSPVSPGYASSESSTESAHNLYAGPFPFSQLGNVQPSRNPDSAYTVSPIQSAPANGNREPPKHIIPPRNHKQVVKSNQKSIFWCI</sequence>
<dbReference type="Proteomes" id="UP001210925">
    <property type="component" value="Unassembled WGS sequence"/>
</dbReference>
<feature type="region of interest" description="Disordered" evidence="1">
    <location>
        <begin position="240"/>
        <end position="282"/>
    </location>
</feature>
<feature type="region of interest" description="Disordered" evidence="1">
    <location>
        <begin position="92"/>
        <end position="118"/>
    </location>
</feature>
<accession>A0AAD5UKU4</accession>
<evidence type="ECO:0000313" key="2">
    <source>
        <dbReference type="EMBL" id="KAJ3260861.1"/>
    </source>
</evidence>
<reference evidence="2" key="1">
    <citation type="submission" date="2020-05" db="EMBL/GenBank/DDBJ databases">
        <title>Phylogenomic resolution of chytrid fungi.</title>
        <authorList>
            <person name="Stajich J.E."/>
            <person name="Amses K."/>
            <person name="Simmons R."/>
            <person name="Seto K."/>
            <person name="Myers J."/>
            <person name="Bonds A."/>
            <person name="Quandt C.A."/>
            <person name="Barry K."/>
            <person name="Liu P."/>
            <person name="Grigoriev I."/>
            <person name="Longcore J.E."/>
            <person name="James T.Y."/>
        </authorList>
    </citation>
    <scope>NUCLEOTIDE SEQUENCE</scope>
    <source>
        <strain evidence="2">PLAUS21</strain>
    </source>
</reference>
<organism evidence="2 3">
    <name type="scientific">Boothiomyces macroporosus</name>
    <dbReference type="NCBI Taxonomy" id="261099"/>
    <lineage>
        <taxon>Eukaryota</taxon>
        <taxon>Fungi</taxon>
        <taxon>Fungi incertae sedis</taxon>
        <taxon>Chytridiomycota</taxon>
        <taxon>Chytridiomycota incertae sedis</taxon>
        <taxon>Chytridiomycetes</taxon>
        <taxon>Rhizophydiales</taxon>
        <taxon>Terramycetaceae</taxon>
        <taxon>Boothiomyces</taxon>
    </lineage>
</organism>
<name>A0AAD5UKU4_9FUNG</name>
<protein>
    <submittedName>
        <fullName evidence="2">Uncharacterized protein</fullName>
    </submittedName>
</protein>